<dbReference type="GO" id="GO:0015977">
    <property type="term" value="P:carbon fixation"/>
    <property type="evidence" value="ECO:0007669"/>
    <property type="project" value="InterPro"/>
</dbReference>
<evidence type="ECO:0000256" key="5">
    <source>
        <dbReference type="SAM" id="MobiDB-lite"/>
    </source>
</evidence>
<dbReference type="SUPFAM" id="SSF51621">
    <property type="entry name" value="Phosphoenolpyruvate/pyruvate domain"/>
    <property type="match status" value="1"/>
</dbReference>
<sequence>MVTRPRQGQIDTDVDPEKGNVSARRDADRQLRWTVRQLGNVLGETIVEQEGQAIFDLVEELRALTRAQRQGNRDAGPQIEQLTADLVNDFDSTLGVLKAFTTYFQLVNLAEEQQRVRVIRQRTAEAEETDRHMPETIAAAVTRLRKGGTPPSEVGRLLDEMLIKPVFTAHPTEAKRRTILLKLLDLTRLLRELDAHVL</sequence>
<comment type="catalytic activity">
    <reaction evidence="3">
        <text>oxaloacetate + phosphate = phosphoenolpyruvate + hydrogencarbonate</text>
        <dbReference type="Rhea" id="RHEA:28370"/>
        <dbReference type="ChEBI" id="CHEBI:16452"/>
        <dbReference type="ChEBI" id="CHEBI:17544"/>
        <dbReference type="ChEBI" id="CHEBI:43474"/>
        <dbReference type="ChEBI" id="CHEBI:58702"/>
        <dbReference type="EC" id="4.1.1.31"/>
    </reaction>
</comment>
<comment type="caution">
    <text evidence="6">The sequence shown here is derived from an EMBL/GenBank/DDBJ whole genome shotgun (WGS) entry which is preliminary data.</text>
</comment>
<dbReference type="GO" id="GO:0006099">
    <property type="term" value="P:tricarboxylic acid cycle"/>
    <property type="evidence" value="ECO:0007669"/>
    <property type="project" value="InterPro"/>
</dbReference>
<protein>
    <recommendedName>
        <fullName evidence="2">Phosphoenolpyruvate carboxylase</fullName>
    </recommendedName>
</protein>
<accession>A0A6B1FRL4</accession>
<dbReference type="GO" id="GO:0005829">
    <property type="term" value="C:cytosol"/>
    <property type="evidence" value="ECO:0007669"/>
    <property type="project" value="TreeGrafter"/>
</dbReference>
<dbReference type="PROSITE" id="PS00781">
    <property type="entry name" value="PEPCASE_1"/>
    <property type="match status" value="1"/>
</dbReference>
<dbReference type="InterPro" id="IPR015813">
    <property type="entry name" value="Pyrv/PenolPyrv_kinase-like_dom"/>
</dbReference>
<evidence type="ECO:0000256" key="2">
    <source>
        <dbReference type="ARBA" id="ARBA00022419"/>
    </source>
</evidence>
<dbReference type="GO" id="GO:0008964">
    <property type="term" value="F:phosphoenolpyruvate carboxylase activity"/>
    <property type="evidence" value="ECO:0007669"/>
    <property type="project" value="UniProtKB-EC"/>
</dbReference>
<dbReference type="InterPro" id="IPR021135">
    <property type="entry name" value="PEP_COase"/>
</dbReference>
<name>A0A6B1FRL4_9CHLR</name>
<evidence type="ECO:0000256" key="4">
    <source>
        <dbReference type="PROSITE-ProRule" id="PRU10111"/>
    </source>
</evidence>
<feature type="active site" evidence="4">
    <location>
        <position position="170"/>
    </location>
</feature>
<feature type="compositionally biased region" description="Basic and acidic residues" evidence="5">
    <location>
        <begin position="15"/>
        <end position="25"/>
    </location>
</feature>
<organism evidence="6">
    <name type="scientific">Caldilineaceae bacterium SB0675_bin_29</name>
    <dbReference type="NCBI Taxonomy" id="2605266"/>
    <lineage>
        <taxon>Bacteria</taxon>
        <taxon>Bacillati</taxon>
        <taxon>Chloroflexota</taxon>
        <taxon>Caldilineae</taxon>
        <taxon>Caldilineales</taxon>
        <taxon>Caldilineaceae</taxon>
    </lineage>
</organism>
<dbReference type="PANTHER" id="PTHR30523">
    <property type="entry name" value="PHOSPHOENOLPYRUVATE CARBOXYLASE"/>
    <property type="match status" value="1"/>
</dbReference>
<feature type="non-terminal residue" evidence="6">
    <location>
        <position position="198"/>
    </location>
</feature>
<dbReference type="EMBL" id="VYDA01000011">
    <property type="protein sequence ID" value="MYH60262.1"/>
    <property type="molecule type" value="Genomic_DNA"/>
</dbReference>
<dbReference type="PANTHER" id="PTHR30523:SF6">
    <property type="entry name" value="PHOSPHOENOLPYRUVATE CARBOXYLASE"/>
    <property type="match status" value="1"/>
</dbReference>
<feature type="region of interest" description="Disordered" evidence="5">
    <location>
        <begin position="1"/>
        <end position="25"/>
    </location>
</feature>
<proteinExistence type="predicted"/>
<comment type="function">
    <text evidence="1">Forms oxaloacetate, a four-carbon dicarboxylic acid source for the tricarboxylic acid cycle.</text>
</comment>
<dbReference type="InterPro" id="IPR018129">
    <property type="entry name" value="PEP_COase_Lys_AS"/>
</dbReference>
<dbReference type="AlphaFoldDB" id="A0A6B1FRL4"/>
<keyword evidence="6" id="KW-0670">Pyruvate</keyword>
<evidence type="ECO:0000256" key="1">
    <source>
        <dbReference type="ARBA" id="ARBA00003670"/>
    </source>
</evidence>
<reference evidence="6" key="1">
    <citation type="submission" date="2019-09" db="EMBL/GenBank/DDBJ databases">
        <title>Characterisation of the sponge microbiome using genome-centric metagenomics.</title>
        <authorList>
            <person name="Engelberts J.P."/>
            <person name="Robbins S.J."/>
            <person name="De Goeij J.M."/>
            <person name="Aranda M."/>
            <person name="Bell S.C."/>
            <person name="Webster N.S."/>
        </authorList>
    </citation>
    <scope>NUCLEOTIDE SEQUENCE</scope>
    <source>
        <strain evidence="6">SB0675_bin_29</strain>
    </source>
</reference>
<evidence type="ECO:0000256" key="3">
    <source>
        <dbReference type="ARBA" id="ARBA00048995"/>
    </source>
</evidence>
<evidence type="ECO:0000313" key="6">
    <source>
        <dbReference type="EMBL" id="MYH60262.1"/>
    </source>
</evidence>
<dbReference type="Pfam" id="PF00311">
    <property type="entry name" value="PEPcase"/>
    <property type="match status" value="1"/>
</dbReference>
<gene>
    <name evidence="6" type="ORF">F4148_00310</name>
</gene>